<name>A0A1G8JW04_9FLAO</name>
<protein>
    <submittedName>
        <fullName evidence="1">Uncharacterized protein</fullName>
    </submittedName>
</protein>
<evidence type="ECO:0000313" key="2">
    <source>
        <dbReference type="Proteomes" id="UP000198869"/>
    </source>
</evidence>
<dbReference type="EMBL" id="FNDW01000006">
    <property type="protein sequence ID" value="SDI35432.1"/>
    <property type="molecule type" value="Genomic_DNA"/>
</dbReference>
<accession>A0A1G8JW04</accession>
<dbReference type="AlphaFoldDB" id="A0A1G8JW04"/>
<organism evidence="1 2">
    <name type="scientific">Chryseobacterium taeanense</name>
    <dbReference type="NCBI Taxonomy" id="311334"/>
    <lineage>
        <taxon>Bacteria</taxon>
        <taxon>Pseudomonadati</taxon>
        <taxon>Bacteroidota</taxon>
        <taxon>Flavobacteriia</taxon>
        <taxon>Flavobacteriales</taxon>
        <taxon>Weeksellaceae</taxon>
        <taxon>Chryseobacterium group</taxon>
        <taxon>Chryseobacterium</taxon>
    </lineage>
</organism>
<dbReference type="Proteomes" id="UP000198869">
    <property type="component" value="Unassembled WGS sequence"/>
</dbReference>
<dbReference type="OrthoDB" id="710582at2"/>
<gene>
    <name evidence="1" type="ORF">SAMN05421846_106238</name>
</gene>
<reference evidence="2" key="1">
    <citation type="submission" date="2016-10" db="EMBL/GenBank/DDBJ databases">
        <authorList>
            <person name="Varghese N."/>
            <person name="Submissions S."/>
        </authorList>
    </citation>
    <scope>NUCLEOTIDE SEQUENCE [LARGE SCALE GENOMIC DNA]</scope>
    <source>
        <strain evidence="2">DSM 17071</strain>
    </source>
</reference>
<sequence>MKKNAILRLILFLGIIFIFDECRSDDFLHTSGNIDYSQSVKVGYNKLSPWDEDENFIKMAQHIFFKNVDYNYFLNKYGEVNWDYAMSFGNFDSSYLVVPIIKNNSTVHVMKIIRKNSKIFFYEKQDVAFIEFFNNVMLNKNLSVKEKIAYNDSENSKALIFKCVYRTITVGCPSGYFDCEPISNMVSECNWQEENGSGNPTQMEFCNPLECNGGGGGGFDLPDILFTNLDIINNLQGYPCAQSIVQQLPTLTNDLASSMKQIFQNNNNYNITFKPKTGLGLTDGETFSSYSTEFGTFNAVININADILQNATKEYILVTLYHEVIHAFLKYELFKLGETAFKDQYPSVIVGYDYAANGIMINRFTFLPEHQELGAFLSTLQNILMTYNPDLSFETARAMAKAGITTMTQAEHQLNNNERNTALGNYQGTKCP</sequence>
<proteinExistence type="predicted"/>
<evidence type="ECO:0000313" key="1">
    <source>
        <dbReference type="EMBL" id="SDI35432.1"/>
    </source>
</evidence>
<keyword evidence="2" id="KW-1185">Reference proteome</keyword>
<dbReference type="RefSeq" id="WP_089858203.1">
    <property type="nucleotide sequence ID" value="NZ_FNDW01000006.1"/>
</dbReference>
<dbReference type="STRING" id="311334.SAMN05421846_106238"/>